<protein>
    <recommendedName>
        <fullName evidence="1">non-specific serine/threonine protein kinase</fullName>
        <ecNumber evidence="1">2.7.11.1</ecNumber>
    </recommendedName>
</protein>
<comment type="catalytic activity">
    <reaction evidence="8">
        <text>L-seryl-[protein] + ATP = O-phospho-L-seryl-[protein] + ADP + H(+)</text>
        <dbReference type="Rhea" id="RHEA:17989"/>
        <dbReference type="Rhea" id="RHEA-COMP:9863"/>
        <dbReference type="Rhea" id="RHEA-COMP:11604"/>
        <dbReference type="ChEBI" id="CHEBI:15378"/>
        <dbReference type="ChEBI" id="CHEBI:29999"/>
        <dbReference type="ChEBI" id="CHEBI:30616"/>
        <dbReference type="ChEBI" id="CHEBI:83421"/>
        <dbReference type="ChEBI" id="CHEBI:456216"/>
        <dbReference type="EC" id="2.7.11.1"/>
    </reaction>
</comment>
<keyword evidence="5" id="KW-0418">Kinase</keyword>
<evidence type="ECO:0000259" key="12">
    <source>
        <dbReference type="PROSITE" id="PS50011"/>
    </source>
</evidence>
<keyword evidence="14" id="KW-1185">Reference proteome</keyword>
<evidence type="ECO:0000313" key="14">
    <source>
        <dbReference type="Proteomes" id="UP001473302"/>
    </source>
</evidence>
<evidence type="ECO:0000313" key="13">
    <source>
        <dbReference type="EMBL" id="GAA5811260.1"/>
    </source>
</evidence>
<dbReference type="InterPro" id="IPR017441">
    <property type="entry name" value="Protein_kinase_ATP_BS"/>
</dbReference>
<evidence type="ECO:0000256" key="8">
    <source>
        <dbReference type="ARBA" id="ARBA00048679"/>
    </source>
</evidence>
<evidence type="ECO:0000256" key="4">
    <source>
        <dbReference type="ARBA" id="ARBA00022741"/>
    </source>
</evidence>
<evidence type="ECO:0000256" key="7">
    <source>
        <dbReference type="ARBA" id="ARBA00047899"/>
    </source>
</evidence>
<dbReference type="Gene3D" id="1.10.510.10">
    <property type="entry name" value="Transferase(Phosphotransferase) domain 1"/>
    <property type="match status" value="1"/>
</dbReference>
<dbReference type="EMBL" id="BAABUK010000009">
    <property type="protein sequence ID" value="GAA5811260.1"/>
    <property type="molecule type" value="Genomic_DNA"/>
</dbReference>
<feature type="binding site" evidence="9">
    <location>
        <position position="144"/>
    </location>
    <ligand>
        <name>ATP</name>
        <dbReference type="ChEBI" id="CHEBI:30616"/>
    </ligand>
</feature>
<dbReference type="Pfam" id="PF00069">
    <property type="entry name" value="Pkinase"/>
    <property type="match status" value="1"/>
</dbReference>
<gene>
    <name evidence="13" type="ORF">MFLAVUS_004693</name>
</gene>
<dbReference type="PROSITE" id="PS00108">
    <property type="entry name" value="PROTEIN_KINASE_ST"/>
    <property type="match status" value="1"/>
</dbReference>
<dbReference type="PANTHER" id="PTHR24343:SF558">
    <property type="entry name" value="PROTEIN KINASE DOMAIN-CONTAINING PROTEIN"/>
    <property type="match status" value="1"/>
</dbReference>
<evidence type="ECO:0000256" key="1">
    <source>
        <dbReference type="ARBA" id="ARBA00012513"/>
    </source>
</evidence>
<dbReference type="PROSITE" id="PS50011">
    <property type="entry name" value="PROTEIN_KINASE_DOM"/>
    <property type="match status" value="1"/>
</dbReference>
<dbReference type="EC" id="2.7.11.1" evidence="1"/>
<dbReference type="InterPro" id="IPR008271">
    <property type="entry name" value="Ser/Thr_kinase_AS"/>
</dbReference>
<evidence type="ECO:0000256" key="9">
    <source>
        <dbReference type="PROSITE-ProRule" id="PRU10141"/>
    </source>
</evidence>
<dbReference type="SMART" id="SM00220">
    <property type="entry name" value="S_TKc"/>
    <property type="match status" value="1"/>
</dbReference>
<sequence>MSSPFSPTVHRLSPGDIWLPDNRVGSMIATDLSKSNLATSNMFNMSQTSSTTSSCNSSISSMNDKQINITKSNNIIMHAAEEQATNNLSRQSSTSAPRRHRAETASLKEYGECYRRLGQGTTAVVMVLRKLGEDGRSEKLYAIKQFRKKQKQETQKEYMKKLTSEFCISSTFTHPNIVETIDLVLDDKKRYCTVMEYCPGGDLFTSIMAERMTSIEKACCFKQMLQGLAYLHSMGVAHRDIKPENLLLTMDGKLKITDFGVSDVYRFPWESKGRQSRGLVGSEPYIAPEAFEQKEYWGAASDVWSAGIVFYCIWLGGLAWHKAKKSDSSYCGYIRAVEKNQTFDLFRSFTLNERRVLSRMLDPNPDTRITSEQLLNDPWVQSIPLCHNLIDQHNGTTHKHTDGVQPVCTISSKK</sequence>
<reference evidence="13 14" key="1">
    <citation type="submission" date="2024-04" db="EMBL/GenBank/DDBJ databases">
        <title>genome sequences of Mucor flavus KT1a and Helicostylum pulchrum KT1b strains isolated from the surface of a dry-aged beef.</title>
        <authorList>
            <person name="Toyotome T."/>
            <person name="Hosono M."/>
            <person name="Torimaru M."/>
            <person name="Fukuda K."/>
            <person name="Mikami N."/>
        </authorList>
    </citation>
    <scope>NUCLEOTIDE SEQUENCE [LARGE SCALE GENOMIC DNA]</scope>
    <source>
        <strain evidence="13 14">KT1a</strain>
    </source>
</reference>
<keyword evidence="3" id="KW-0808">Transferase</keyword>
<dbReference type="CDD" id="cd13994">
    <property type="entry name" value="STKc_HAL4_like"/>
    <property type="match status" value="1"/>
</dbReference>
<feature type="domain" description="Protein kinase" evidence="12">
    <location>
        <begin position="111"/>
        <end position="380"/>
    </location>
</feature>
<evidence type="ECO:0000256" key="10">
    <source>
        <dbReference type="RuleBase" id="RU000304"/>
    </source>
</evidence>
<evidence type="ECO:0000256" key="5">
    <source>
        <dbReference type="ARBA" id="ARBA00022777"/>
    </source>
</evidence>
<name>A0ABP9YWM3_9FUNG</name>
<comment type="similarity">
    <text evidence="10">Belongs to the protein kinase superfamily.</text>
</comment>
<comment type="caution">
    <text evidence="13">The sequence shown here is derived from an EMBL/GenBank/DDBJ whole genome shotgun (WGS) entry which is preliminary data.</text>
</comment>
<proteinExistence type="inferred from homology"/>
<dbReference type="InterPro" id="IPR000719">
    <property type="entry name" value="Prot_kinase_dom"/>
</dbReference>
<evidence type="ECO:0000256" key="11">
    <source>
        <dbReference type="SAM" id="MobiDB-lite"/>
    </source>
</evidence>
<comment type="catalytic activity">
    <reaction evidence="7">
        <text>L-threonyl-[protein] + ATP = O-phospho-L-threonyl-[protein] + ADP + H(+)</text>
        <dbReference type="Rhea" id="RHEA:46608"/>
        <dbReference type="Rhea" id="RHEA-COMP:11060"/>
        <dbReference type="Rhea" id="RHEA-COMP:11605"/>
        <dbReference type="ChEBI" id="CHEBI:15378"/>
        <dbReference type="ChEBI" id="CHEBI:30013"/>
        <dbReference type="ChEBI" id="CHEBI:30616"/>
        <dbReference type="ChEBI" id="CHEBI:61977"/>
        <dbReference type="ChEBI" id="CHEBI:456216"/>
        <dbReference type="EC" id="2.7.11.1"/>
    </reaction>
</comment>
<keyword evidence="2 10" id="KW-0723">Serine/threonine-protein kinase</keyword>
<organism evidence="13 14">
    <name type="scientific">Mucor flavus</name>
    <dbReference type="NCBI Taxonomy" id="439312"/>
    <lineage>
        <taxon>Eukaryota</taxon>
        <taxon>Fungi</taxon>
        <taxon>Fungi incertae sedis</taxon>
        <taxon>Mucoromycota</taxon>
        <taxon>Mucoromycotina</taxon>
        <taxon>Mucoromycetes</taxon>
        <taxon>Mucorales</taxon>
        <taxon>Mucorineae</taxon>
        <taxon>Mucoraceae</taxon>
        <taxon>Mucor</taxon>
    </lineage>
</organism>
<keyword evidence="4 9" id="KW-0547">Nucleotide-binding</keyword>
<accession>A0ABP9YWM3</accession>
<evidence type="ECO:0000256" key="6">
    <source>
        <dbReference type="ARBA" id="ARBA00022840"/>
    </source>
</evidence>
<evidence type="ECO:0000256" key="3">
    <source>
        <dbReference type="ARBA" id="ARBA00022679"/>
    </source>
</evidence>
<keyword evidence="6 9" id="KW-0067">ATP-binding</keyword>
<dbReference type="Proteomes" id="UP001473302">
    <property type="component" value="Unassembled WGS sequence"/>
</dbReference>
<evidence type="ECO:0000256" key="2">
    <source>
        <dbReference type="ARBA" id="ARBA00022527"/>
    </source>
</evidence>
<dbReference type="PANTHER" id="PTHR24343">
    <property type="entry name" value="SERINE/THREONINE KINASE"/>
    <property type="match status" value="1"/>
</dbReference>
<dbReference type="InterPro" id="IPR011009">
    <property type="entry name" value="Kinase-like_dom_sf"/>
</dbReference>
<feature type="region of interest" description="Disordered" evidence="11">
    <location>
        <begin position="83"/>
        <end position="102"/>
    </location>
</feature>
<feature type="compositionally biased region" description="Polar residues" evidence="11">
    <location>
        <begin position="83"/>
        <end position="96"/>
    </location>
</feature>
<dbReference type="PROSITE" id="PS00107">
    <property type="entry name" value="PROTEIN_KINASE_ATP"/>
    <property type="match status" value="1"/>
</dbReference>
<dbReference type="SUPFAM" id="SSF56112">
    <property type="entry name" value="Protein kinase-like (PK-like)"/>
    <property type="match status" value="1"/>
</dbReference>